<gene>
    <name evidence="3" type="ORF">ACFSJF_06755</name>
</gene>
<evidence type="ECO:0000313" key="3">
    <source>
        <dbReference type="EMBL" id="MFD2043955.1"/>
    </source>
</evidence>
<protein>
    <submittedName>
        <fullName evidence="3">YkyA family protein</fullName>
    </submittedName>
</protein>
<dbReference type="RefSeq" id="WP_377555533.1">
    <property type="nucleotide sequence ID" value="NZ_JBHUHQ010000013.1"/>
</dbReference>
<name>A0ABW4VZE2_9BACI</name>
<evidence type="ECO:0000256" key="2">
    <source>
        <dbReference type="SAM" id="SignalP"/>
    </source>
</evidence>
<feature type="coiled-coil region" evidence="1">
    <location>
        <begin position="36"/>
        <end position="63"/>
    </location>
</feature>
<dbReference type="SUPFAM" id="SSF140423">
    <property type="entry name" value="MW0975(SA0943)-like"/>
    <property type="match status" value="1"/>
</dbReference>
<dbReference type="InterPro" id="IPR019454">
    <property type="entry name" value="Lipoprot_YkyA-like"/>
</dbReference>
<dbReference type="EMBL" id="JBHUHQ010000013">
    <property type="protein sequence ID" value="MFD2043955.1"/>
    <property type="molecule type" value="Genomic_DNA"/>
</dbReference>
<dbReference type="PROSITE" id="PS51257">
    <property type="entry name" value="PROKAR_LIPOPROTEIN"/>
    <property type="match status" value="1"/>
</dbReference>
<keyword evidence="4" id="KW-1185">Reference proteome</keyword>
<feature type="chain" id="PRO_5046204637" evidence="2">
    <location>
        <begin position="21"/>
        <end position="220"/>
    </location>
</feature>
<dbReference type="Proteomes" id="UP001597383">
    <property type="component" value="Unassembled WGS sequence"/>
</dbReference>
<accession>A0ABW4VZE2</accession>
<sequence>MTLKKIIFPLIMSTFFVLTACGESVDTQIYNHLEEAVSLEKGFEDQQTAINNLEKKEQEIYEKIIELGMDDFDTIKELSVEATTVIDERADKIEIEKNSIDESRVEFEKAESLINEIDDETVKDKAENMYEVMMERYDAYGILYEAYINSLNLERELYEMLQKDEMDQETLTAHIDKINESYQVVIEANETFNTYTSDYNQLKKEYYDVADINVTYDNKN</sequence>
<organism evidence="3 4">
    <name type="scientific">Ornithinibacillus salinisoli</name>
    <dbReference type="NCBI Taxonomy" id="1848459"/>
    <lineage>
        <taxon>Bacteria</taxon>
        <taxon>Bacillati</taxon>
        <taxon>Bacillota</taxon>
        <taxon>Bacilli</taxon>
        <taxon>Bacillales</taxon>
        <taxon>Bacillaceae</taxon>
        <taxon>Ornithinibacillus</taxon>
    </lineage>
</organism>
<proteinExistence type="predicted"/>
<feature type="signal peptide" evidence="2">
    <location>
        <begin position="1"/>
        <end position="20"/>
    </location>
</feature>
<dbReference type="Pfam" id="PF10368">
    <property type="entry name" value="YkyA"/>
    <property type="match status" value="1"/>
</dbReference>
<keyword evidence="2" id="KW-0732">Signal</keyword>
<keyword evidence="1" id="KW-0175">Coiled coil</keyword>
<dbReference type="Gene3D" id="1.20.120.570">
    <property type="entry name" value="YkyA-like"/>
    <property type="match status" value="1"/>
</dbReference>
<reference evidence="4" key="1">
    <citation type="journal article" date="2019" name="Int. J. Syst. Evol. Microbiol.">
        <title>The Global Catalogue of Microorganisms (GCM) 10K type strain sequencing project: providing services to taxonomists for standard genome sequencing and annotation.</title>
        <authorList>
            <consortium name="The Broad Institute Genomics Platform"/>
            <consortium name="The Broad Institute Genome Sequencing Center for Infectious Disease"/>
            <person name="Wu L."/>
            <person name="Ma J."/>
        </authorList>
    </citation>
    <scope>NUCLEOTIDE SEQUENCE [LARGE SCALE GENOMIC DNA]</scope>
    <source>
        <strain evidence="4">R28</strain>
    </source>
</reference>
<evidence type="ECO:0000256" key="1">
    <source>
        <dbReference type="SAM" id="Coils"/>
    </source>
</evidence>
<evidence type="ECO:0000313" key="4">
    <source>
        <dbReference type="Proteomes" id="UP001597383"/>
    </source>
</evidence>
<comment type="caution">
    <text evidence="3">The sequence shown here is derived from an EMBL/GenBank/DDBJ whole genome shotgun (WGS) entry which is preliminary data.</text>
</comment>
<dbReference type="InterPro" id="IPR036785">
    <property type="entry name" value="YkyA-like_sf"/>
</dbReference>